<evidence type="ECO:0000313" key="3">
    <source>
        <dbReference type="EMBL" id="GAA4016109.1"/>
    </source>
</evidence>
<reference evidence="4" key="1">
    <citation type="journal article" date="2019" name="Int. J. Syst. Evol. Microbiol.">
        <title>The Global Catalogue of Microorganisms (GCM) 10K type strain sequencing project: providing services to taxonomists for standard genome sequencing and annotation.</title>
        <authorList>
            <consortium name="The Broad Institute Genomics Platform"/>
            <consortium name="The Broad Institute Genome Sequencing Center for Infectious Disease"/>
            <person name="Wu L."/>
            <person name="Ma J."/>
        </authorList>
    </citation>
    <scope>NUCLEOTIDE SEQUENCE [LARGE SCALE GENOMIC DNA]</scope>
    <source>
        <strain evidence="4">JCM 17563</strain>
    </source>
</reference>
<accession>A0ABP7SSY8</accession>
<evidence type="ECO:0000313" key="4">
    <source>
        <dbReference type="Proteomes" id="UP001500235"/>
    </source>
</evidence>
<gene>
    <name evidence="3" type="ORF">GCM10022280_13750</name>
</gene>
<dbReference type="EMBL" id="BAABBQ010000001">
    <property type="protein sequence ID" value="GAA4016109.1"/>
    <property type="molecule type" value="Genomic_DNA"/>
</dbReference>
<keyword evidence="4" id="KW-1185">Reference proteome</keyword>
<evidence type="ECO:0000256" key="2">
    <source>
        <dbReference type="SAM" id="SignalP"/>
    </source>
</evidence>
<dbReference type="PROSITE" id="PS51257">
    <property type="entry name" value="PROKAR_LIPOPROTEIN"/>
    <property type="match status" value="1"/>
</dbReference>
<name>A0ABP7SSY8_9SPHN</name>
<feature type="region of interest" description="Disordered" evidence="1">
    <location>
        <begin position="43"/>
        <end position="69"/>
    </location>
</feature>
<organism evidence="3 4">
    <name type="scientific">Sphingomonas swuensis</name>
    <dbReference type="NCBI Taxonomy" id="977800"/>
    <lineage>
        <taxon>Bacteria</taxon>
        <taxon>Pseudomonadati</taxon>
        <taxon>Pseudomonadota</taxon>
        <taxon>Alphaproteobacteria</taxon>
        <taxon>Sphingomonadales</taxon>
        <taxon>Sphingomonadaceae</taxon>
        <taxon>Sphingomonas</taxon>
    </lineage>
</organism>
<keyword evidence="2" id="KW-0732">Signal</keyword>
<feature type="chain" id="PRO_5047043729" description="Lipoprotein" evidence="2">
    <location>
        <begin position="23"/>
        <end position="69"/>
    </location>
</feature>
<dbReference type="Proteomes" id="UP001500235">
    <property type="component" value="Unassembled WGS sequence"/>
</dbReference>
<protein>
    <recommendedName>
        <fullName evidence="5">Lipoprotein</fullName>
    </recommendedName>
</protein>
<proteinExistence type="predicted"/>
<evidence type="ECO:0008006" key="5">
    <source>
        <dbReference type="Google" id="ProtNLM"/>
    </source>
</evidence>
<dbReference type="RefSeq" id="WP_344706647.1">
    <property type="nucleotide sequence ID" value="NZ_BAABBQ010000001.1"/>
</dbReference>
<sequence>MIRAVGPVVIALLLAGCGSGLGDDVTPLPKQDAESARALMNEAERAASNASDRMEQLAPSNVPDRQPTR</sequence>
<comment type="caution">
    <text evidence="3">The sequence shown here is derived from an EMBL/GenBank/DDBJ whole genome shotgun (WGS) entry which is preliminary data.</text>
</comment>
<feature type="signal peptide" evidence="2">
    <location>
        <begin position="1"/>
        <end position="22"/>
    </location>
</feature>
<evidence type="ECO:0000256" key="1">
    <source>
        <dbReference type="SAM" id="MobiDB-lite"/>
    </source>
</evidence>